<feature type="compositionally biased region" description="Low complexity" evidence="1">
    <location>
        <begin position="30"/>
        <end position="43"/>
    </location>
</feature>
<proteinExistence type="predicted"/>
<keyword evidence="3" id="KW-1185">Reference proteome</keyword>
<feature type="region of interest" description="Disordered" evidence="1">
    <location>
        <begin position="1"/>
        <end position="61"/>
    </location>
</feature>
<gene>
    <name evidence="2" type="ORF">CSUB01_00402</name>
</gene>
<feature type="compositionally biased region" description="Basic and acidic residues" evidence="1">
    <location>
        <begin position="229"/>
        <end position="241"/>
    </location>
</feature>
<comment type="caution">
    <text evidence="2">The sequence shown here is derived from an EMBL/GenBank/DDBJ whole genome shotgun (WGS) entry which is preliminary data.</text>
</comment>
<dbReference type="Proteomes" id="UP000027238">
    <property type="component" value="Unassembled WGS sequence"/>
</dbReference>
<protein>
    <submittedName>
        <fullName evidence="2">Putative zinc knuckle</fullName>
    </submittedName>
</protein>
<reference evidence="3" key="1">
    <citation type="journal article" date="2014" name="Genome Announc.">
        <title>Draft genome sequence of Colletotrichum sublineola, a destructive pathogen of cultivated sorghum.</title>
        <authorList>
            <person name="Baroncelli R."/>
            <person name="Sanz-Martin J.M."/>
            <person name="Rech G.E."/>
            <person name="Sukno S.A."/>
            <person name="Thon M.R."/>
        </authorList>
    </citation>
    <scope>NUCLEOTIDE SEQUENCE [LARGE SCALE GENOMIC DNA]</scope>
    <source>
        <strain evidence="3">TX430BB</strain>
    </source>
</reference>
<sequence length="322" mass="34238">MPATTNMVPETPPSRGMSSRLLTMKFMQRAANSGSAPESSPEEPSSKRRKFQNSPLSGDFHSFDQAAVQAAMKQQEATRLSALEASRAELADTHWVLEGDWGKPTAAEAPPPNIVYVGYADIDGADGEEESKSVAHVGRKKVGSSKKKVIKAETESTPNIENDSGDSSGPSDSEDSEESSDEDDSELSSGDEESTPTGDEESTPKPAKPVKGLSSGGQGRTRVNLQPKKSAESMKAREFREKRKKKEVKLNKLASISGGASSISGAGKSNAPFNCHNCGFVRDLRALPCEAVMSPLAKPVAPFGLGNVGFFQHFVGESVGDY</sequence>
<evidence type="ECO:0000313" key="3">
    <source>
        <dbReference type="Proteomes" id="UP000027238"/>
    </source>
</evidence>
<organism evidence="2 3">
    <name type="scientific">Colletotrichum sublineola</name>
    <name type="common">Sorghum anthracnose fungus</name>
    <dbReference type="NCBI Taxonomy" id="1173701"/>
    <lineage>
        <taxon>Eukaryota</taxon>
        <taxon>Fungi</taxon>
        <taxon>Dikarya</taxon>
        <taxon>Ascomycota</taxon>
        <taxon>Pezizomycotina</taxon>
        <taxon>Sordariomycetes</taxon>
        <taxon>Hypocreomycetidae</taxon>
        <taxon>Glomerellales</taxon>
        <taxon>Glomerellaceae</taxon>
        <taxon>Colletotrichum</taxon>
        <taxon>Colletotrichum graminicola species complex</taxon>
    </lineage>
</organism>
<dbReference type="AlphaFoldDB" id="A0A066XEJ4"/>
<evidence type="ECO:0000256" key="1">
    <source>
        <dbReference type="SAM" id="MobiDB-lite"/>
    </source>
</evidence>
<dbReference type="STRING" id="1173701.A0A066XEJ4"/>
<feature type="compositionally biased region" description="Low complexity" evidence="1">
    <location>
        <begin position="161"/>
        <end position="171"/>
    </location>
</feature>
<dbReference type="eggNOG" id="ENOG502SC34">
    <property type="taxonomic scope" value="Eukaryota"/>
</dbReference>
<evidence type="ECO:0000313" key="2">
    <source>
        <dbReference type="EMBL" id="KDN64445.1"/>
    </source>
</evidence>
<name>A0A066XEJ4_COLSU</name>
<dbReference type="OrthoDB" id="427960at2759"/>
<dbReference type="OMA" id="MKFMRRA"/>
<feature type="compositionally biased region" description="Acidic residues" evidence="1">
    <location>
        <begin position="172"/>
        <end position="201"/>
    </location>
</feature>
<accession>A0A066XEJ4</accession>
<feature type="region of interest" description="Disordered" evidence="1">
    <location>
        <begin position="128"/>
        <end position="246"/>
    </location>
</feature>
<feature type="compositionally biased region" description="Basic residues" evidence="1">
    <location>
        <begin position="137"/>
        <end position="149"/>
    </location>
</feature>
<dbReference type="EMBL" id="JMSE01001129">
    <property type="protein sequence ID" value="KDN64445.1"/>
    <property type="molecule type" value="Genomic_DNA"/>
</dbReference>
<dbReference type="HOGENOM" id="CLU_059403_1_0_1"/>